<evidence type="ECO:0000256" key="2">
    <source>
        <dbReference type="ARBA" id="ARBA00023136"/>
    </source>
</evidence>
<evidence type="ECO:0000256" key="3">
    <source>
        <dbReference type="ARBA" id="ARBA00023237"/>
    </source>
</evidence>
<protein>
    <submittedName>
        <fullName evidence="8">Vitamin B12 transporter BtuB</fullName>
    </submittedName>
</protein>
<dbReference type="GO" id="GO:0009279">
    <property type="term" value="C:cell outer membrane"/>
    <property type="evidence" value="ECO:0007669"/>
    <property type="project" value="UniProtKB-SubCell"/>
</dbReference>
<keyword evidence="4" id="KW-0798">TonB box</keyword>
<dbReference type="Pfam" id="PF07715">
    <property type="entry name" value="Plug"/>
    <property type="match status" value="1"/>
</dbReference>
<dbReference type="Pfam" id="PF00593">
    <property type="entry name" value="TonB_dep_Rec_b-barrel"/>
    <property type="match status" value="1"/>
</dbReference>
<feature type="region of interest" description="Disordered" evidence="5">
    <location>
        <begin position="890"/>
        <end position="909"/>
    </location>
</feature>
<evidence type="ECO:0000313" key="9">
    <source>
        <dbReference type="Proteomes" id="UP000487117"/>
    </source>
</evidence>
<evidence type="ECO:0000256" key="1">
    <source>
        <dbReference type="ARBA" id="ARBA00004442"/>
    </source>
</evidence>
<dbReference type="Gene3D" id="2.40.170.20">
    <property type="entry name" value="TonB-dependent receptor, beta-barrel domain"/>
    <property type="match status" value="1"/>
</dbReference>
<evidence type="ECO:0000259" key="6">
    <source>
        <dbReference type="Pfam" id="PF00593"/>
    </source>
</evidence>
<evidence type="ECO:0000256" key="5">
    <source>
        <dbReference type="SAM" id="MobiDB-lite"/>
    </source>
</evidence>
<dbReference type="Proteomes" id="UP000487117">
    <property type="component" value="Unassembled WGS sequence"/>
</dbReference>
<feature type="domain" description="TonB-dependent receptor plug" evidence="7">
    <location>
        <begin position="83"/>
        <end position="178"/>
    </location>
</feature>
<comment type="subcellular location">
    <subcellularLocation>
        <location evidence="1 4">Cell outer membrane</location>
    </subcellularLocation>
</comment>
<dbReference type="InterPro" id="IPR036942">
    <property type="entry name" value="Beta-barrel_TonB_sf"/>
</dbReference>
<dbReference type="InterPro" id="IPR010104">
    <property type="entry name" value="TonB_rcpt_bac"/>
</dbReference>
<dbReference type="InterPro" id="IPR037066">
    <property type="entry name" value="Plug_dom_sf"/>
</dbReference>
<reference evidence="9" key="1">
    <citation type="journal article" date="2020" name="MBio">
        <title>Horizontal gene transfer to a defensive symbiont with a reduced genome amongst a multipartite beetle microbiome.</title>
        <authorList>
            <person name="Waterworth S.C."/>
            <person name="Florez L.V."/>
            <person name="Rees E.R."/>
            <person name="Hertweck C."/>
            <person name="Kaltenpoth M."/>
            <person name="Kwan J.C."/>
        </authorList>
    </citation>
    <scope>NUCLEOTIDE SEQUENCE [LARGE SCALE GENOMIC DNA]</scope>
</reference>
<name>A0A7V8FDK2_STEMA</name>
<comment type="caution">
    <text evidence="8">The sequence shown here is derived from an EMBL/GenBank/DDBJ whole genome shotgun (WGS) entry which is preliminary data.</text>
</comment>
<dbReference type="Gene3D" id="2.170.130.10">
    <property type="entry name" value="TonB-dependent receptor, plug domain"/>
    <property type="match status" value="1"/>
</dbReference>
<evidence type="ECO:0000256" key="4">
    <source>
        <dbReference type="RuleBase" id="RU003357"/>
    </source>
</evidence>
<keyword evidence="3" id="KW-0998">Cell outer membrane</keyword>
<evidence type="ECO:0000259" key="7">
    <source>
        <dbReference type="Pfam" id="PF07715"/>
    </source>
</evidence>
<evidence type="ECO:0000313" key="8">
    <source>
        <dbReference type="EMBL" id="KAF1013267.1"/>
    </source>
</evidence>
<dbReference type="SUPFAM" id="SSF56935">
    <property type="entry name" value="Porins"/>
    <property type="match status" value="1"/>
</dbReference>
<sequence>MRTNLREAARSASHAKLLSRAVHAVLISGLAVLPVDAMTEEATDDGDNRQQLQQLDTVTVSGSYARSLERAVDLKRANIGFSDSIVATDVADFPEQNLAEALQRMPGVTIERNKGLGSKVSVRGLPSEFTLVSINNLATASGSGGRDVQFDIFASDVVQTVTVQKSPTAADEEDGIAGSVYIETAKPFDYSEPKFSASAEASHNSINGKIDLKISFLASDTWGDWGGLVSFSKAKRTNRIDSNSGINFRPMGRFLEASGTRSAQAAAVLAHDAGEAVKNRMDKDETSRIIFQDKVGDRVYLNDQDQWGATASLRFKPSGTFSLSFDGMLGGYDTHEDEYDAAAYSASSRSTLDRIYDYDKTTLGAYGVTVLKDVAYTATQHEILSKERNANTDYRQFSSKLDWKVGGWNIDALVGYSGARKDSDYANLKHVAYAPSHTRWTADGGETVPSSAGGFDMYNAADKYLFEAYETEVEKVKDDKYAAQLDLRRQMNLAFFPALSTLQFGARYTDKTKEREFGASKIQGPGAGSTAWVNKRTLADSNPMWISQLAPGGAYRPSDLDWQQISNAYARATFRYPGYETPLDPGQYYEVKEKTLALYARADFYFDVGRVPVYANLGVRSIDTDVDSSGFHPVQKPDGSNGFTATRISSSGDYCKILPSFNMTAEIADGLVLRGAASETLMRPSLTDIAYRRTVSWGSFHFMDGNPALKPTTAKQWEVGLEKYLGNGGLLVASYFSKKIDGVVRQSLTGIVKNVEKLNANGSLDGYYDFEVYQPVNADGSYKVTGVELVAQLTLSMLHPALEGWGINANYTQLDNSLTGASDLGIPTPPEGLAEKAYNLTLYYENDCFSARLVQLQGQVRRVHPPEHVPGVPRCLRPARCFVRLPPQRHLEAEPGSDQPAGREDQGLHHRQGLLDPVRVLRPPHHLRHPRGLLSHVTVAAPEGAAIAVVTSAASWGCRPAAGITVGCISRAICGHCSNGRTALGGMWSSAVHASSTTGRACCQVSGEGPRICSQCAASSSSVPASPPRGQSAACALSANA</sequence>
<comment type="similarity">
    <text evidence="4">Belongs to the TonB-dependent receptor family.</text>
</comment>
<keyword evidence="2 4" id="KW-0472">Membrane</keyword>
<dbReference type="InterPro" id="IPR000531">
    <property type="entry name" value="Beta-barrel_TonB"/>
</dbReference>
<dbReference type="NCBIfam" id="TIGR01782">
    <property type="entry name" value="TonB-Xanth-Caul"/>
    <property type="match status" value="1"/>
</dbReference>
<dbReference type="InterPro" id="IPR012910">
    <property type="entry name" value="Plug_dom"/>
</dbReference>
<dbReference type="EMBL" id="WNDS01000005">
    <property type="protein sequence ID" value="KAF1013267.1"/>
    <property type="molecule type" value="Genomic_DNA"/>
</dbReference>
<gene>
    <name evidence="8" type="primary">btuB_25</name>
    <name evidence="8" type="ORF">GAK31_03416</name>
</gene>
<proteinExistence type="inferred from homology"/>
<dbReference type="PANTHER" id="PTHR40980">
    <property type="entry name" value="PLUG DOMAIN-CONTAINING PROTEIN"/>
    <property type="match status" value="1"/>
</dbReference>
<dbReference type="PANTHER" id="PTHR40980:SF3">
    <property type="entry name" value="TONB-DEPENDENT RECEPTOR-LIKE BETA-BARREL DOMAIN-CONTAINING PROTEIN"/>
    <property type="match status" value="1"/>
</dbReference>
<feature type="domain" description="TonB-dependent receptor-like beta-barrel" evidence="6">
    <location>
        <begin position="439"/>
        <end position="850"/>
    </location>
</feature>
<organism evidence="8 9">
    <name type="scientific">Stenotrophomonas maltophilia</name>
    <name type="common">Pseudomonas maltophilia</name>
    <name type="synonym">Xanthomonas maltophilia</name>
    <dbReference type="NCBI Taxonomy" id="40324"/>
    <lineage>
        <taxon>Bacteria</taxon>
        <taxon>Pseudomonadati</taxon>
        <taxon>Pseudomonadota</taxon>
        <taxon>Gammaproteobacteria</taxon>
        <taxon>Lysobacterales</taxon>
        <taxon>Lysobacteraceae</taxon>
        <taxon>Stenotrophomonas</taxon>
        <taxon>Stenotrophomonas maltophilia group</taxon>
    </lineage>
</organism>
<accession>A0A7V8FDK2</accession>
<dbReference type="AlphaFoldDB" id="A0A7V8FDK2"/>